<accession>A0ABW5VW82</accession>
<evidence type="ECO:0000256" key="5">
    <source>
        <dbReference type="SAM" id="Phobius"/>
    </source>
</evidence>
<feature type="transmembrane region" description="Helical" evidence="5">
    <location>
        <begin position="24"/>
        <end position="45"/>
    </location>
</feature>
<dbReference type="InterPro" id="IPR027469">
    <property type="entry name" value="Cation_efflux_TMD_sf"/>
</dbReference>
<dbReference type="Pfam" id="PF01545">
    <property type="entry name" value="Cation_efflux"/>
    <property type="match status" value="1"/>
</dbReference>
<protein>
    <submittedName>
        <fullName evidence="7">Cation transporter</fullName>
    </submittedName>
</protein>
<sequence>MGTVTRATVTGAGDPRIARLRRTVLAVAALNLAYFFVELSVALTVGSVSLLADSVDFLEDTAVNLLILVALSWPLARRALMGKAMALIILGPAAVAAWEAAQRFAAPTAPDVVPVVLASLGAIVVNGTSAWLLARVHHHGGALGRAAFLSARNDVLVNVAIIAMGVVTAWTGSGWPDLVLGCAIILLALHAAHEVWEVSEEERLAAKALAGEDVG</sequence>
<feature type="transmembrane region" description="Helical" evidence="5">
    <location>
        <begin position="155"/>
        <end position="172"/>
    </location>
</feature>
<evidence type="ECO:0000259" key="6">
    <source>
        <dbReference type="Pfam" id="PF01545"/>
    </source>
</evidence>
<evidence type="ECO:0000256" key="4">
    <source>
        <dbReference type="ARBA" id="ARBA00023136"/>
    </source>
</evidence>
<feature type="transmembrane region" description="Helical" evidence="5">
    <location>
        <begin position="83"/>
        <end position="101"/>
    </location>
</feature>
<evidence type="ECO:0000256" key="2">
    <source>
        <dbReference type="ARBA" id="ARBA00022692"/>
    </source>
</evidence>
<dbReference type="InterPro" id="IPR058533">
    <property type="entry name" value="Cation_efflux_TM"/>
</dbReference>
<organism evidence="7 8">
    <name type="scientific">Promicromonospora vindobonensis</name>
    <dbReference type="NCBI Taxonomy" id="195748"/>
    <lineage>
        <taxon>Bacteria</taxon>
        <taxon>Bacillati</taxon>
        <taxon>Actinomycetota</taxon>
        <taxon>Actinomycetes</taxon>
        <taxon>Micrococcales</taxon>
        <taxon>Promicromonosporaceae</taxon>
        <taxon>Promicromonospora</taxon>
    </lineage>
</organism>
<comment type="caution">
    <text evidence="7">The sequence shown here is derived from an EMBL/GenBank/DDBJ whole genome shotgun (WGS) entry which is preliminary data.</text>
</comment>
<dbReference type="Gene3D" id="1.20.1510.10">
    <property type="entry name" value="Cation efflux protein transmembrane domain"/>
    <property type="match status" value="1"/>
</dbReference>
<reference evidence="8" key="1">
    <citation type="journal article" date="2019" name="Int. J. Syst. Evol. Microbiol.">
        <title>The Global Catalogue of Microorganisms (GCM) 10K type strain sequencing project: providing services to taxonomists for standard genome sequencing and annotation.</title>
        <authorList>
            <consortium name="The Broad Institute Genomics Platform"/>
            <consortium name="The Broad Institute Genome Sequencing Center for Infectious Disease"/>
            <person name="Wu L."/>
            <person name="Ma J."/>
        </authorList>
    </citation>
    <scope>NUCLEOTIDE SEQUENCE [LARGE SCALE GENOMIC DNA]</scope>
    <source>
        <strain evidence="8">CCM 7044</strain>
    </source>
</reference>
<keyword evidence="3 5" id="KW-1133">Transmembrane helix</keyword>
<dbReference type="EMBL" id="JBHUOG010000002">
    <property type="protein sequence ID" value="MFD2795556.1"/>
    <property type="molecule type" value="Genomic_DNA"/>
</dbReference>
<dbReference type="RefSeq" id="WP_377185750.1">
    <property type="nucleotide sequence ID" value="NZ_JBHUOG010000002.1"/>
</dbReference>
<comment type="subcellular location">
    <subcellularLocation>
        <location evidence="1">Membrane</location>
        <topology evidence="1">Multi-pass membrane protein</topology>
    </subcellularLocation>
</comment>
<dbReference type="Proteomes" id="UP001597479">
    <property type="component" value="Unassembled WGS sequence"/>
</dbReference>
<name>A0ABW5VW82_9MICO</name>
<dbReference type="SUPFAM" id="SSF161111">
    <property type="entry name" value="Cation efflux protein transmembrane domain-like"/>
    <property type="match status" value="1"/>
</dbReference>
<feature type="transmembrane region" description="Helical" evidence="5">
    <location>
        <begin position="113"/>
        <end position="134"/>
    </location>
</feature>
<proteinExistence type="predicted"/>
<keyword evidence="4 5" id="KW-0472">Membrane</keyword>
<evidence type="ECO:0000313" key="8">
    <source>
        <dbReference type="Proteomes" id="UP001597479"/>
    </source>
</evidence>
<keyword evidence="2 5" id="KW-0812">Transmembrane</keyword>
<evidence type="ECO:0000256" key="1">
    <source>
        <dbReference type="ARBA" id="ARBA00004141"/>
    </source>
</evidence>
<evidence type="ECO:0000256" key="3">
    <source>
        <dbReference type="ARBA" id="ARBA00022989"/>
    </source>
</evidence>
<gene>
    <name evidence="7" type="ORF">ACFS27_18500</name>
</gene>
<feature type="transmembrane region" description="Helical" evidence="5">
    <location>
        <begin position="57"/>
        <end position="76"/>
    </location>
</feature>
<evidence type="ECO:0000313" key="7">
    <source>
        <dbReference type="EMBL" id="MFD2795556.1"/>
    </source>
</evidence>
<keyword evidence="8" id="KW-1185">Reference proteome</keyword>
<feature type="domain" description="Cation efflux protein transmembrane" evidence="6">
    <location>
        <begin position="25"/>
        <end position="192"/>
    </location>
</feature>